<dbReference type="Proteomes" id="UP000264141">
    <property type="component" value="Unassembled WGS sequence"/>
</dbReference>
<name>A0A3D1JF03_9CHLR</name>
<dbReference type="AlphaFoldDB" id="A0A3D1JF03"/>
<accession>A0A3D1JF03</accession>
<dbReference type="GO" id="GO:0008168">
    <property type="term" value="F:methyltransferase activity"/>
    <property type="evidence" value="ECO:0007669"/>
    <property type="project" value="UniProtKB-KW"/>
</dbReference>
<dbReference type="GO" id="GO:0032259">
    <property type="term" value="P:methylation"/>
    <property type="evidence" value="ECO:0007669"/>
    <property type="project" value="UniProtKB-KW"/>
</dbReference>
<organism evidence="2 3">
    <name type="scientific">Anaerolinea thermolimosa</name>
    <dbReference type="NCBI Taxonomy" id="229919"/>
    <lineage>
        <taxon>Bacteria</taxon>
        <taxon>Bacillati</taxon>
        <taxon>Chloroflexota</taxon>
        <taxon>Anaerolineae</taxon>
        <taxon>Anaerolineales</taxon>
        <taxon>Anaerolineaceae</taxon>
        <taxon>Anaerolinea</taxon>
    </lineage>
</organism>
<dbReference type="PANTHER" id="PTHR43861">
    <property type="entry name" value="TRANS-ACONITATE 2-METHYLTRANSFERASE-RELATED"/>
    <property type="match status" value="1"/>
</dbReference>
<evidence type="ECO:0000259" key="1">
    <source>
        <dbReference type="Pfam" id="PF08242"/>
    </source>
</evidence>
<dbReference type="InterPro" id="IPR013217">
    <property type="entry name" value="Methyltransf_12"/>
</dbReference>
<gene>
    <name evidence="2" type="ORF">DEQ80_04865</name>
</gene>
<dbReference type="CDD" id="cd02440">
    <property type="entry name" value="AdoMet_MTases"/>
    <property type="match status" value="1"/>
</dbReference>
<dbReference type="SUPFAM" id="SSF53335">
    <property type="entry name" value="S-adenosyl-L-methionine-dependent methyltransferases"/>
    <property type="match status" value="1"/>
</dbReference>
<dbReference type="EMBL" id="DPBP01000021">
    <property type="protein sequence ID" value="HCE17171.1"/>
    <property type="molecule type" value="Genomic_DNA"/>
</dbReference>
<sequence length="372" mass="42187">MARRTSIPPRMASSTCRAISSRSGERVCVSSQSMAMGIIPDGSGMSTTRGGNDGRFNVWKFCIYKKTFFKGGEAEVSNLFLRGRSSDVLIWCKGYAERGMEAWKKDVWFNCRMTPEVEQILLSLNRDFYTRFGRAFALTRQRIQPGVRKVLECLPDEGLWLDLGCGNGALALAWLEAGRKSRYIGLDVSEPLLREAQESTRAWLAKHSQAEEPPGARVSFLQGDLGREDWAEVLESQKVDGVLAFAVLHHLPGEARRLRFVQQVRSLLSVGGWFVFSVWQVKNSPRLMQRCQPWERIGLTREDVEDGDMLLDWRFALPGQEEQIGLRYVHGFEITEIEQLARSGGFEIMDSFESDGHGGRLGWYHLWRAAQV</sequence>
<dbReference type="STRING" id="229919.GCA_001050195_00468"/>
<dbReference type="InterPro" id="IPR029063">
    <property type="entry name" value="SAM-dependent_MTases_sf"/>
</dbReference>
<comment type="caution">
    <text evidence="2">The sequence shown here is derived from an EMBL/GenBank/DDBJ whole genome shotgun (WGS) entry which is preliminary data.</text>
</comment>
<proteinExistence type="predicted"/>
<keyword evidence="2" id="KW-0808">Transferase</keyword>
<evidence type="ECO:0000313" key="3">
    <source>
        <dbReference type="Proteomes" id="UP000264141"/>
    </source>
</evidence>
<evidence type="ECO:0000313" key="2">
    <source>
        <dbReference type="EMBL" id="HCE17171.1"/>
    </source>
</evidence>
<feature type="domain" description="Methyltransferase type 12" evidence="1">
    <location>
        <begin position="161"/>
        <end position="274"/>
    </location>
</feature>
<keyword evidence="2" id="KW-0489">Methyltransferase</keyword>
<dbReference type="Pfam" id="PF08242">
    <property type="entry name" value="Methyltransf_12"/>
    <property type="match status" value="1"/>
</dbReference>
<dbReference type="OrthoDB" id="159206at2"/>
<protein>
    <submittedName>
        <fullName evidence="2">Class I SAM-dependent methyltransferase</fullName>
    </submittedName>
</protein>
<reference evidence="2 3" key="1">
    <citation type="journal article" date="2018" name="Nat. Biotechnol.">
        <title>A standardized bacterial taxonomy based on genome phylogeny substantially revises the tree of life.</title>
        <authorList>
            <person name="Parks D.H."/>
            <person name="Chuvochina M."/>
            <person name="Waite D.W."/>
            <person name="Rinke C."/>
            <person name="Skarshewski A."/>
            <person name="Chaumeil P.A."/>
            <person name="Hugenholtz P."/>
        </authorList>
    </citation>
    <scope>NUCLEOTIDE SEQUENCE [LARGE SCALE GENOMIC DNA]</scope>
    <source>
        <strain evidence="2">UBA8781</strain>
    </source>
</reference>
<dbReference type="Gene3D" id="3.40.50.150">
    <property type="entry name" value="Vaccinia Virus protein VP39"/>
    <property type="match status" value="1"/>
</dbReference>
<dbReference type="PANTHER" id="PTHR43861:SF1">
    <property type="entry name" value="TRANS-ACONITATE 2-METHYLTRANSFERASE"/>
    <property type="match status" value="1"/>
</dbReference>